<feature type="domain" description="Kinetochore protein Ndc80 CH" evidence="13">
    <location>
        <begin position="108"/>
        <end position="235"/>
    </location>
</feature>
<feature type="compositionally biased region" description="Polar residues" evidence="12">
    <location>
        <begin position="45"/>
        <end position="54"/>
    </location>
</feature>
<evidence type="ECO:0000313" key="15">
    <source>
        <dbReference type="EMBL" id="KAK6170626.1"/>
    </source>
</evidence>
<evidence type="ECO:0000256" key="9">
    <source>
        <dbReference type="ARBA" id="ARBA00023328"/>
    </source>
</evidence>
<dbReference type="GO" id="GO:0005815">
    <property type="term" value="C:microtubule organizing center"/>
    <property type="evidence" value="ECO:0007669"/>
    <property type="project" value="UniProtKB-ARBA"/>
</dbReference>
<comment type="similarity">
    <text evidence="1 10">Belongs to the NDC80/HEC1 family.</text>
</comment>
<feature type="domain" description="Kinetochore protein NDC80 loop region" evidence="14">
    <location>
        <begin position="408"/>
        <end position="628"/>
    </location>
</feature>
<keyword evidence="3 10" id="KW-0132">Cell division</keyword>
<dbReference type="FunFam" id="1.10.418.30:FF:000002">
    <property type="entry name" value="NDC80, kinetochore complex component"/>
    <property type="match status" value="1"/>
</dbReference>
<dbReference type="Gene3D" id="6.10.250.1950">
    <property type="match status" value="1"/>
</dbReference>
<feature type="coiled-coil region" evidence="11">
    <location>
        <begin position="513"/>
        <end position="601"/>
    </location>
</feature>
<dbReference type="GO" id="GO:0051315">
    <property type="term" value="P:attachment of mitotic spindle microtubules to kinetochore"/>
    <property type="evidence" value="ECO:0007669"/>
    <property type="project" value="UniProtKB-UniRule"/>
</dbReference>
<dbReference type="Gene3D" id="1.10.418.30">
    <property type="entry name" value="Ncd80 complex, Ncd80 subunit"/>
    <property type="match status" value="1"/>
</dbReference>
<dbReference type="InterPro" id="IPR005550">
    <property type="entry name" value="Kinetochore_Ndc80"/>
</dbReference>
<keyword evidence="6 11" id="KW-0175">Coiled coil</keyword>
<dbReference type="GO" id="GO:0005737">
    <property type="term" value="C:cytoplasm"/>
    <property type="evidence" value="ECO:0007669"/>
    <property type="project" value="UniProtKB-ARBA"/>
</dbReference>
<sequence length="649" mass="74367">MRKSVGPLRVRNEDPNQQTRGGKRSSSGSNVRSSSGSRLSVNNRQSTGRVSTGGRQSGIPTHVHRPSTGRPSVGRPSYGGQGTGASHKFGSNTKNMGIPSYGQLNKRHSSIGGRGRTTVPKECRPISDKSYQQRSIRKLCEFLVENGYPCSISHKVLQSPPNKEYYKMFEFIYSFLVPGIKITKPDEEIPRIFKLLGYPVTITKSAMYTVGSLHTWPGLLAALIWLQELVISIQELESGDDNYLFTPDDDFDSVPEDKMLYLYVEKTYKAYLSGEDEFDSYDHALSQAIKAKYCGGSSSGDPLADINRLQQELELLEQDSDLLPKLKEQKAVIESDVHRFTDYLNKLESHTKTQLHQLKEEDEEVSSLNVKLESLSQKYENMQVICENQALTQADIQRINQMRKDLQNQIDCREKEKESLDKEMWKIETDVAKSREKIEGISREYNSLAHTLKLIPSTAENAQGLDYEMKTSHQSTMKDDMENMKVSLTQFKKKCSAAVRRKETEKLNQQSTLEMIRETKNEAIEENNAIEKKLKQKEEELDGLKKMNHREIQMIQEEIESEQNIILELQKLSLLGNQEALKDLRETQKNCEERYVALDKMERISINNLNVLVENIVQHKTTQQFQLENYTELSREIHKKLENDYKDIC</sequence>
<dbReference type="PANTHER" id="PTHR10643">
    <property type="entry name" value="KINETOCHORE PROTEIN NDC80"/>
    <property type="match status" value="1"/>
</dbReference>
<evidence type="ECO:0000259" key="14">
    <source>
        <dbReference type="Pfam" id="PF24487"/>
    </source>
</evidence>
<proteinExistence type="inferred from homology"/>
<evidence type="ECO:0000256" key="8">
    <source>
        <dbReference type="ARBA" id="ARBA00023306"/>
    </source>
</evidence>
<dbReference type="InterPro" id="IPR055260">
    <property type="entry name" value="Ndc80_CH"/>
</dbReference>
<keyword evidence="2 10" id="KW-0158">Chromosome</keyword>
<dbReference type="GO" id="GO:0000226">
    <property type="term" value="P:microtubule cytoskeleton organization"/>
    <property type="evidence" value="ECO:0007669"/>
    <property type="project" value="UniProtKB-ARBA"/>
</dbReference>
<dbReference type="GO" id="GO:0005634">
    <property type="term" value="C:nucleus"/>
    <property type="evidence" value="ECO:0007669"/>
    <property type="project" value="UniProtKB-SubCell"/>
</dbReference>
<feature type="coiled-coil region" evidence="11">
    <location>
        <begin position="358"/>
        <end position="423"/>
    </location>
</feature>
<evidence type="ECO:0000256" key="7">
    <source>
        <dbReference type="ARBA" id="ARBA00023242"/>
    </source>
</evidence>
<feature type="region of interest" description="Disordered" evidence="12">
    <location>
        <begin position="1"/>
        <end position="126"/>
    </location>
</feature>
<evidence type="ECO:0000256" key="4">
    <source>
        <dbReference type="ARBA" id="ARBA00022776"/>
    </source>
</evidence>
<evidence type="ECO:0000256" key="2">
    <source>
        <dbReference type="ARBA" id="ARBA00022454"/>
    </source>
</evidence>
<feature type="compositionally biased region" description="Low complexity" evidence="12">
    <location>
        <begin position="24"/>
        <end position="44"/>
    </location>
</feature>
<protein>
    <recommendedName>
        <fullName evidence="10">Kinetochore protein NDC80</fullName>
    </recommendedName>
</protein>
<keyword evidence="9 10" id="KW-0137">Centromere</keyword>
<dbReference type="GO" id="GO:0051301">
    <property type="term" value="P:cell division"/>
    <property type="evidence" value="ECO:0007669"/>
    <property type="project" value="UniProtKB-UniRule"/>
</dbReference>
<dbReference type="InterPro" id="IPR057091">
    <property type="entry name" value="NDC80_loop"/>
</dbReference>
<dbReference type="Proteomes" id="UP001347796">
    <property type="component" value="Unassembled WGS sequence"/>
</dbReference>
<keyword evidence="5 10" id="KW-0995">Kinetochore</keyword>
<keyword evidence="4 10" id="KW-0498">Mitosis</keyword>
<keyword evidence="8 10" id="KW-0131">Cell cycle</keyword>
<name>A0AAN8J5U9_PATCE</name>
<evidence type="ECO:0000256" key="6">
    <source>
        <dbReference type="ARBA" id="ARBA00023054"/>
    </source>
</evidence>
<comment type="function">
    <text evidence="10">Acts as a component of the essential kinetochore-associated NDC80 complex, which is required for chromosome segregation and spindle checkpoint activity.</text>
</comment>
<comment type="caution">
    <text evidence="15">The sequence shown here is derived from an EMBL/GenBank/DDBJ whole genome shotgun (WGS) entry which is preliminary data.</text>
</comment>
<evidence type="ECO:0000256" key="10">
    <source>
        <dbReference type="RuleBase" id="RU368072"/>
    </source>
</evidence>
<reference evidence="15 16" key="1">
    <citation type="submission" date="2024-01" db="EMBL/GenBank/DDBJ databases">
        <title>The genome of the rayed Mediterranean limpet Patella caerulea (Linnaeus, 1758).</title>
        <authorList>
            <person name="Anh-Thu Weber A."/>
            <person name="Halstead-Nussloch G."/>
        </authorList>
    </citation>
    <scope>NUCLEOTIDE SEQUENCE [LARGE SCALE GENOMIC DNA]</scope>
    <source>
        <strain evidence="15">AATW-2023a</strain>
        <tissue evidence="15">Whole specimen</tissue>
    </source>
</reference>
<comment type="subunit">
    <text evidence="10">Component of the NDC80 complex.</text>
</comment>
<comment type="subcellular location">
    <subcellularLocation>
        <location evidence="10">Chromosome</location>
        <location evidence="10">Centromere</location>
        <location evidence="10">Kinetochore</location>
    </subcellularLocation>
    <subcellularLocation>
        <location evidence="10">Nucleus</location>
    </subcellularLocation>
</comment>
<accession>A0AAN8J5U9</accession>
<dbReference type="GO" id="GO:0031262">
    <property type="term" value="C:Ndc80 complex"/>
    <property type="evidence" value="ECO:0007669"/>
    <property type="project" value="UniProtKB-UniRule"/>
</dbReference>
<dbReference type="InterPro" id="IPR038273">
    <property type="entry name" value="Ndc80_sf"/>
</dbReference>
<evidence type="ECO:0000313" key="16">
    <source>
        <dbReference type="Proteomes" id="UP001347796"/>
    </source>
</evidence>
<evidence type="ECO:0000256" key="11">
    <source>
        <dbReference type="SAM" id="Coils"/>
    </source>
</evidence>
<evidence type="ECO:0000256" key="5">
    <source>
        <dbReference type="ARBA" id="ARBA00022838"/>
    </source>
</evidence>
<dbReference type="Pfam" id="PF24487">
    <property type="entry name" value="NDC80_loop"/>
    <property type="match status" value="1"/>
</dbReference>
<evidence type="ECO:0000256" key="3">
    <source>
        <dbReference type="ARBA" id="ARBA00022618"/>
    </source>
</evidence>
<dbReference type="AlphaFoldDB" id="A0AAN8J5U9"/>
<keyword evidence="16" id="KW-1185">Reference proteome</keyword>
<organism evidence="15 16">
    <name type="scientific">Patella caerulea</name>
    <name type="common">Rayed Mediterranean limpet</name>
    <dbReference type="NCBI Taxonomy" id="87958"/>
    <lineage>
        <taxon>Eukaryota</taxon>
        <taxon>Metazoa</taxon>
        <taxon>Spiralia</taxon>
        <taxon>Lophotrochozoa</taxon>
        <taxon>Mollusca</taxon>
        <taxon>Gastropoda</taxon>
        <taxon>Patellogastropoda</taxon>
        <taxon>Patelloidea</taxon>
        <taxon>Patellidae</taxon>
        <taxon>Patella</taxon>
    </lineage>
</organism>
<evidence type="ECO:0000259" key="13">
    <source>
        <dbReference type="Pfam" id="PF03801"/>
    </source>
</evidence>
<evidence type="ECO:0000256" key="12">
    <source>
        <dbReference type="SAM" id="MobiDB-lite"/>
    </source>
</evidence>
<keyword evidence="7 10" id="KW-0539">Nucleus</keyword>
<dbReference type="PANTHER" id="PTHR10643:SF2">
    <property type="entry name" value="KINETOCHORE PROTEIN NDC80 HOMOLOG"/>
    <property type="match status" value="1"/>
</dbReference>
<dbReference type="EMBL" id="JAZGQO010000014">
    <property type="protein sequence ID" value="KAK6170626.1"/>
    <property type="molecule type" value="Genomic_DNA"/>
</dbReference>
<gene>
    <name evidence="15" type="ORF">SNE40_018976</name>
</gene>
<evidence type="ECO:0000256" key="1">
    <source>
        <dbReference type="ARBA" id="ARBA00007050"/>
    </source>
</evidence>
<dbReference type="Pfam" id="PF03801">
    <property type="entry name" value="Ndc80_HEC"/>
    <property type="match status" value="1"/>
</dbReference>